<dbReference type="Proteomes" id="UP000324800">
    <property type="component" value="Unassembled WGS sequence"/>
</dbReference>
<feature type="region of interest" description="Disordered" evidence="1">
    <location>
        <begin position="178"/>
        <end position="239"/>
    </location>
</feature>
<reference evidence="2 3" key="1">
    <citation type="submission" date="2019-03" db="EMBL/GenBank/DDBJ databases">
        <title>Single cell metagenomics reveals metabolic interactions within the superorganism composed of flagellate Streblomastix strix and complex community of Bacteroidetes bacteria on its surface.</title>
        <authorList>
            <person name="Treitli S.C."/>
            <person name="Kolisko M."/>
            <person name="Husnik F."/>
            <person name="Keeling P."/>
            <person name="Hampl V."/>
        </authorList>
    </citation>
    <scope>NUCLEOTIDE SEQUENCE [LARGE SCALE GENOMIC DNA]</scope>
    <source>
        <strain evidence="2">ST1C</strain>
    </source>
</reference>
<feature type="compositionally biased region" description="Polar residues" evidence="1">
    <location>
        <begin position="216"/>
        <end position="227"/>
    </location>
</feature>
<proteinExistence type="predicted"/>
<feature type="compositionally biased region" description="Low complexity" evidence="1">
    <location>
        <begin position="80"/>
        <end position="94"/>
    </location>
</feature>
<dbReference type="EMBL" id="SNRW01002489">
    <property type="protein sequence ID" value="KAA6392595.1"/>
    <property type="molecule type" value="Genomic_DNA"/>
</dbReference>
<sequence length="295" mass="33131">MGESLKRIIHPRITKRNDSGTQLLATVNGEANPDINITKISANTLFHNENGSDGLGGNGCVTQIKVATNENGYSNHQIFDNTGNENNNEQTNDNRIGGNENKQGSDSENQYEQKINLQNNGNTKYKGSGSLHTTHSEQELGNPNISQPKIQLPLITTHPELGQKQNRLAKVRTQQALRDSRSQSQLKLSQPIHTPVGAQKKGRFRLQVTEDKSINRSKGNMTSAGSKKQNKEPTPRIRQRQFPILRLTCRNSWIDQGRKKERRKGRNLGSYETDKENREISDRNGRINSEILGYI</sequence>
<evidence type="ECO:0000313" key="2">
    <source>
        <dbReference type="EMBL" id="KAA6392595.1"/>
    </source>
</evidence>
<dbReference type="AlphaFoldDB" id="A0A5J4WDT0"/>
<feature type="compositionally biased region" description="Polar residues" evidence="1">
    <location>
        <begin position="178"/>
        <end position="192"/>
    </location>
</feature>
<name>A0A5J4WDT0_9EUKA</name>
<accession>A0A5J4WDT0</accession>
<feature type="region of interest" description="Disordered" evidence="1">
    <location>
        <begin position="73"/>
        <end position="146"/>
    </location>
</feature>
<organism evidence="2 3">
    <name type="scientific">Streblomastix strix</name>
    <dbReference type="NCBI Taxonomy" id="222440"/>
    <lineage>
        <taxon>Eukaryota</taxon>
        <taxon>Metamonada</taxon>
        <taxon>Preaxostyla</taxon>
        <taxon>Oxymonadida</taxon>
        <taxon>Streblomastigidae</taxon>
        <taxon>Streblomastix</taxon>
    </lineage>
</organism>
<evidence type="ECO:0000313" key="3">
    <source>
        <dbReference type="Proteomes" id="UP000324800"/>
    </source>
</evidence>
<protein>
    <submittedName>
        <fullName evidence="2">Uncharacterized protein</fullName>
    </submittedName>
</protein>
<feature type="compositionally biased region" description="Polar residues" evidence="1">
    <location>
        <begin position="100"/>
        <end position="146"/>
    </location>
</feature>
<feature type="region of interest" description="Disordered" evidence="1">
    <location>
        <begin position="256"/>
        <end position="280"/>
    </location>
</feature>
<evidence type="ECO:0000256" key="1">
    <source>
        <dbReference type="SAM" id="MobiDB-lite"/>
    </source>
</evidence>
<gene>
    <name evidence="2" type="ORF">EZS28_011876</name>
</gene>
<comment type="caution">
    <text evidence="2">The sequence shown here is derived from an EMBL/GenBank/DDBJ whole genome shotgun (WGS) entry which is preliminary data.</text>
</comment>